<dbReference type="GO" id="GO:0005737">
    <property type="term" value="C:cytoplasm"/>
    <property type="evidence" value="ECO:0007669"/>
    <property type="project" value="UniProtKB-SubCell"/>
</dbReference>
<feature type="region of interest" description="Disordered" evidence="7">
    <location>
        <begin position="17"/>
        <end position="60"/>
    </location>
</feature>
<evidence type="ECO:0000256" key="2">
    <source>
        <dbReference type="ARBA" id="ARBA00022552"/>
    </source>
</evidence>
<dbReference type="SUPFAM" id="SSF53790">
    <property type="entry name" value="Tetrapyrrole methylase"/>
    <property type="match status" value="1"/>
</dbReference>
<accession>Q5P6Y4</accession>
<evidence type="ECO:0000256" key="6">
    <source>
        <dbReference type="HAMAP-Rule" id="MF_01877"/>
    </source>
</evidence>
<feature type="compositionally biased region" description="Polar residues" evidence="7">
    <location>
        <begin position="34"/>
        <end position="48"/>
    </location>
</feature>
<name>Q5P6Y4_AROAE</name>
<evidence type="ECO:0000259" key="8">
    <source>
        <dbReference type="Pfam" id="PF00590"/>
    </source>
</evidence>
<sequence length="373" mass="39360">MAGVMLAAAPPKRAFVRSRTSTNTTMPWSRHTRSISPPRQRTLRASTMSPRRARKRSASASAAAPDACFRVVEAPTMAPSFTFRSPFMAHGSSPLSSTPSLYVVATPLGNLQDISARAQAVLAGVGVIAAEDTRHSQRLLDALGIATRLVALHEHNEQAAAGQVIRMLQAGQHVALISDAGTPAISDPGARAVARVREAGFPVVPIPGPCAAIAALSAAGFVDNGFHFVGFLPPKSAARRADIDALRAVAVPLVFYESPHRIAECVADLAAVLEAEREIVIARELTKLFEQIVRVPLGDAAAWLAEDPNRVRGEFVLVVSGAPVREGLDLQAERVLALLIAELPVKTAARLAADITGASKNALYARALELRGG</sequence>
<feature type="compositionally biased region" description="Polar residues" evidence="7">
    <location>
        <begin position="18"/>
        <end position="27"/>
    </location>
</feature>
<proteinExistence type="inferred from homology"/>
<evidence type="ECO:0000256" key="1">
    <source>
        <dbReference type="ARBA" id="ARBA00022490"/>
    </source>
</evidence>
<dbReference type="AlphaFoldDB" id="Q5P6Y4"/>
<dbReference type="FunFam" id="3.40.1010.10:FF:000007">
    <property type="entry name" value="Ribosomal RNA small subunit methyltransferase I"/>
    <property type="match status" value="1"/>
</dbReference>
<keyword evidence="3 6" id="KW-0489">Methyltransferase</keyword>
<evidence type="ECO:0000259" key="9">
    <source>
        <dbReference type="Pfam" id="PF23016"/>
    </source>
</evidence>
<dbReference type="InterPro" id="IPR053910">
    <property type="entry name" value="RsmI_HTH"/>
</dbReference>
<dbReference type="InterPro" id="IPR014777">
    <property type="entry name" value="4pyrrole_Mease_sub1"/>
</dbReference>
<evidence type="ECO:0000313" key="11">
    <source>
        <dbReference type="Proteomes" id="UP000006552"/>
    </source>
</evidence>
<dbReference type="Gene3D" id="3.30.950.10">
    <property type="entry name" value="Methyltransferase, Cobalt-precorrin-4 Transmethylase, Domain 2"/>
    <property type="match status" value="1"/>
</dbReference>
<evidence type="ECO:0000256" key="4">
    <source>
        <dbReference type="ARBA" id="ARBA00022679"/>
    </source>
</evidence>
<keyword evidence="1 6" id="KW-0963">Cytoplasm</keyword>
<protein>
    <recommendedName>
        <fullName evidence="6">Ribosomal RNA small subunit methyltransferase I</fullName>
        <ecNumber evidence="6">2.1.1.198</ecNumber>
    </recommendedName>
    <alternativeName>
        <fullName evidence="6">16S rRNA 2'-O-ribose C1402 methyltransferase</fullName>
    </alternativeName>
    <alternativeName>
        <fullName evidence="6">rRNA (cytidine-2'-O-)-methyltransferase RsmI</fullName>
    </alternativeName>
</protein>
<dbReference type="EC" id="2.1.1.198" evidence="6"/>
<organism evidence="10 11">
    <name type="scientific">Aromatoleum aromaticum (strain DSM 19018 / LMG 30748 / EbN1)</name>
    <name type="common">Azoarcus sp. (strain EbN1)</name>
    <dbReference type="NCBI Taxonomy" id="76114"/>
    <lineage>
        <taxon>Bacteria</taxon>
        <taxon>Pseudomonadati</taxon>
        <taxon>Pseudomonadota</taxon>
        <taxon>Betaproteobacteria</taxon>
        <taxon>Rhodocyclales</taxon>
        <taxon>Rhodocyclaceae</taxon>
        <taxon>Aromatoleum</taxon>
    </lineage>
</organism>
<feature type="domain" description="Tetrapyrrole methylase" evidence="8">
    <location>
        <begin position="101"/>
        <end position="300"/>
    </location>
</feature>
<evidence type="ECO:0000256" key="5">
    <source>
        <dbReference type="ARBA" id="ARBA00022691"/>
    </source>
</evidence>
<comment type="catalytic activity">
    <reaction evidence="6">
        <text>cytidine(1402) in 16S rRNA + S-adenosyl-L-methionine = 2'-O-methylcytidine(1402) in 16S rRNA + S-adenosyl-L-homocysteine + H(+)</text>
        <dbReference type="Rhea" id="RHEA:42924"/>
        <dbReference type="Rhea" id="RHEA-COMP:10285"/>
        <dbReference type="Rhea" id="RHEA-COMP:10286"/>
        <dbReference type="ChEBI" id="CHEBI:15378"/>
        <dbReference type="ChEBI" id="CHEBI:57856"/>
        <dbReference type="ChEBI" id="CHEBI:59789"/>
        <dbReference type="ChEBI" id="CHEBI:74495"/>
        <dbReference type="ChEBI" id="CHEBI:82748"/>
        <dbReference type="EC" id="2.1.1.198"/>
    </reaction>
</comment>
<dbReference type="Gene3D" id="3.40.1010.10">
    <property type="entry name" value="Cobalt-precorrin-4 Transmethylase, Domain 1"/>
    <property type="match status" value="1"/>
</dbReference>
<gene>
    <name evidence="6" type="primary">rsmI</name>
    <name evidence="10" type="ORF">ebA1457</name>
</gene>
<dbReference type="CDD" id="cd11648">
    <property type="entry name" value="RsmI"/>
    <property type="match status" value="1"/>
</dbReference>
<dbReference type="KEGG" id="eba:ebA1457"/>
<evidence type="ECO:0000256" key="3">
    <source>
        <dbReference type="ARBA" id="ARBA00022603"/>
    </source>
</evidence>
<dbReference type="PANTHER" id="PTHR46111">
    <property type="entry name" value="RIBOSOMAL RNA SMALL SUBUNIT METHYLTRANSFERASE I"/>
    <property type="match status" value="1"/>
</dbReference>
<dbReference type="InterPro" id="IPR008189">
    <property type="entry name" value="rRNA_ssu_MeTfrase_I"/>
</dbReference>
<comment type="similarity">
    <text evidence="6">Belongs to the methyltransferase superfamily. RsmI family.</text>
</comment>
<dbReference type="Proteomes" id="UP000006552">
    <property type="component" value="Chromosome"/>
</dbReference>
<dbReference type="STRING" id="76114.ebA1457"/>
<dbReference type="PROSITE" id="PS01296">
    <property type="entry name" value="RSMI"/>
    <property type="match status" value="1"/>
</dbReference>
<dbReference type="PANTHER" id="PTHR46111:SF1">
    <property type="entry name" value="RIBOSOMAL RNA SMALL SUBUNIT METHYLTRANSFERASE I"/>
    <property type="match status" value="1"/>
</dbReference>
<keyword evidence="4 6" id="KW-0808">Transferase</keyword>
<dbReference type="Pfam" id="PF23016">
    <property type="entry name" value="RsmI_C"/>
    <property type="match status" value="1"/>
</dbReference>
<dbReference type="NCBIfam" id="TIGR00096">
    <property type="entry name" value="16S rRNA (cytidine(1402)-2'-O)-methyltransferase"/>
    <property type="match status" value="1"/>
</dbReference>
<dbReference type="HAMAP" id="MF_01877">
    <property type="entry name" value="16SrRNA_methyltr_I"/>
    <property type="match status" value="1"/>
</dbReference>
<comment type="function">
    <text evidence="6">Catalyzes the 2'-O-methylation of the ribose of cytidine 1402 (C1402) in 16S rRNA.</text>
</comment>
<keyword evidence="2 6" id="KW-0698">rRNA processing</keyword>
<dbReference type="Pfam" id="PF00590">
    <property type="entry name" value="TP_methylase"/>
    <property type="match status" value="1"/>
</dbReference>
<dbReference type="InterPro" id="IPR014776">
    <property type="entry name" value="4pyrrole_Mease_sub2"/>
</dbReference>
<feature type="domain" description="RsmI HTH" evidence="9">
    <location>
        <begin position="327"/>
        <end position="371"/>
    </location>
</feature>
<dbReference type="InterPro" id="IPR000878">
    <property type="entry name" value="4pyrrol_Mease"/>
</dbReference>
<keyword evidence="5 6" id="KW-0949">S-adenosyl-L-methionine</keyword>
<dbReference type="InterPro" id="IPR018063">
    <property type="entry name" value="SAM_MeTrfase_RsmI_CS"/>
</dbReference>
<comment type="subcellular location">
    <subcellularLocation>
        <location evidence="6">Cytoplasm</location>
    </subcellularLocation>
</comment>
<evidence type="ECO:0000256" key="7">
    <source>
        <dbReference type="SAM" id="MobiDB-lite"/>
    </source>
</evidence>
<evidence type="ECO:0000313" key="10">
    <source>
        <dbReference type="EMBL" id="CAI06927.1"/>
    </source>
</evidence>
<dbReference type="GO" id="GO:0070677">
    <property type="term" value="F:rRNA (cytosine-2'-O-)-methyltransferase activity"/>
    <property type="evidence" value="ECO:0007669"/>
    <property type="project" value="UniProtKB-UniRule"/>
</dbReference>
<dbReference type="InterPro" id="IPR035996">
    <property type="entry name" value="4pyrrol_Methylase_sf"/>
</dbReference>
<dbReference type="HOGENOM" id="CLU_044779_2_0_4"/>
<dbReference type="FunFam" id="3.30.950.10:FF:000002">
    <property type="entry name" value="Ribosomal RNA small subunit methyltransferase I"/>
    <property type="match status" value="1"/>
</dbReference>
<dbReference type="eggNOG" id="COG0313">
    <property type="taxonomic scope" value="Bacteria"/>
</dbReference>
<dbReference type="EMBL" id="CR555306">
    <property type="protein sequence ID" value="CAI06927.1"/>
    <property type="molecule type" value="Genomic_DNA"/>
</dbReference>
<reference evidence="10 11" key="1">
    <citation type="journal article" date="2005" name="Arch. Microbiol.">
        <title>The genome sequence of an anaerobic aromatic-degrading denitrifying bacterium, strain EbN1.</title>
        <authorList>
            <person name="Rabus R."/>
            <person name="Kube M."/>
            <person name="Heider J."/>
            <person name="Beck A."/>
            <person name="Heitmann K."/>
            <person name="Widdel F."/>
            <person name="Reinhardt R."/>
        </authorList>
    </citation>
    <scope>NUCLEOTIDE SEQUENCE [LARGE SCALE GENOMIC DNA]</scope>
    <source>
        <strain evidence="10 11">EbN1</strain>
    </source>
</reference>
<keyword evidence="11" id="KW-1185">Reference proteome</keyword>